<dbReference type="InterPro" id="IPR012913">
    <property type="entry name" value="OS9-like_dom"/>
</dbReference>
<keyword evidence="3" id="KW-0256">Endoplasmic reticulum</keyword>
<dbReference type="Proteomes" id="UP000481153">
    <property type="component" value="Unassembled WGS sequence"/>
</dbReference>
<dbReference type="EMBL" id="VJMJ01000070">
    <property type="protein sequence ID" value="KAF0738801.1"/>
    <property type="molecule type" value="Genomic_DNA"/>
</dbReference>
<evidence type="ECO:0000313" key="8">
    <source>
        <dbReference type="Proteomes" id="UP000481153"/>
    </source>
</evidence>
<dbReference type="InterPro" id="IPR009011">
    <property type="entry name" value="Man6P_isomerase_rcpt-bd_dom_sf"/>
</dbReference>
<reference evidence="7 8" key="1">
    <citation type="submission" date="2019-07" db="EMBL/GenBank/DDBJ databases">
        <title>Genomics analysis of Aphanomyces spp. identifies a new class of oomycete effector associated with host adaptation.</title>
        <authorList>
            <person name="Gaulin E."/>
        </authorList>
    </citation>
    <scope>NUCLEOTIDE SEQUENCE [LARGE SCALE GENOMIC DNA]</scope>
    <source>
        <strain evidence="7 8">ATCC 201684</strain>
    </source>
</reference>
<dbReference type="Gene3D" id="2.70.130.10">
    <property type="entry name" value="Mannose-6-phosphate receptor binding domain"/>
    <property type="match status" value="1"/>
</dbReference>
<dbReference type="InterPro" id="IPR045149">
    <property type="entry name" value="OS-9-like"/>
</dbReference>
<comment type="caution">
    <text evidence="7">The sequence shown here is derived from an EMBL/GenBank/DDBJ whole genome shotgun (WGS) entry which is preliminary data.</text>
</comment>
<evidence type="ECO:0000256" key="3">
    <source>
        <dbReference type="ARBA" id="ARBA00022824"/>
    </source>
</evidence>
<dbReference type="GO" id="GO:0030968">
    <property type="term" value="P:endoplasmic reticulum unfolded protein response"/>
    <property type="evidence" value="ECO:0007669"/>
    <property type="project" value="InterPro"/>
</dbReference>
<protein>
    <recommendedName>
        <fullName evidence="6">MRH domain-containing protein</fullName>
    </recommendedName>
</protein>
<dbReference type="PROSITE" id="PS51914">
    <property type="entry name" value="MRH"/>
    <property type="match status" value="1"/>
</dbReference>
<evidence type="ECO:0000256" key="4">
    <source>
        <dbReference type="ARBA" id="ARBA00023157"/>
    </source>
</evidence>
<dbReference type="PANTHER" id="PTHR15414">
    <property type="entry name" value="OS-9-RELATED"/>
    <property type="match status" value="1"/>
</dbReference>
<organism evidence="7 8">
    <name type="scientific">Aphanomyces euteiches</name>
    <dbReference type="NCBI Taxonomy" id="100861"/>
    <lineage>
        <taxon>Eukaryota</taxon>
        <taxon>Sar</taxon>
        <taxon>Stramenopiles</taxon>
        <taxon>Oomycota</taxon>
        <taxon>Saprolegniomycetes</taxon>
        <taxon>Saprolegniales</taxon>
        <taxon>Verrucalvaceae</taxon>
        <taxon>Aphanomyces</taxon>
    </lineage>
</organism>
<feature type="chain" id="PRO_5026250690" description="MRH domain-containing protein" evidence="5">
    <location>
        <begin position="21"/>
        <end position="445"/>
    </location>
</feature>
<dbReference type="GO" id="GO:0005788">
    <property type="term" value="C:endoplasmic reticulum lumen"/>
    <property type="evidence" value="ECO:0007669"/>
    <property type="project" value="TreeGrafter"/>
</dbReference>
<comment type="subcellular location">
    <subcellularLocation>
        <location evidence="1">Endoplasmic reticulum</location>
    </subcellularLocation>
</comment>
<evidence type="ECO:0000256" key="5">
    <source>
        <dbReference type="SAM" id="SignalP"/>
    </source>
</evidence>
<evidence type="ECO:0000313" key="7">
    <source>
        <dbReference type="EMBL" id="KAF0738801.1"/>
    </source>
</evidence>
<dbReference type="GO" id="GO:0030970">
    <property type="term" value="P:retrograde protein transport, ER to cytosol"/>
    <property type="evidence" value="ECO:0007669"/>
    <property type="project" value="TreeGrafter"/>
</dbReference>
<keyword evidence="8" id="KW-1185">Reference proteome</keyword>
<dbReference type="PANTHER" id="PTHR15414:SF0">
    <property type="entry name" value="ENDOPLASMIC RETICULUM LECTIN 1"/>
    <property type="match status" value="1"/>
</dbReference>
<evidence type="ECO:0000256" key="2">
    <source>
        <dbReference type="ARBA" id="ARBA00022729"/>
    </source>
</evidence>
<keyword evidence="2 5" id="KW-0732">Signal</keyword>
<evidence type="ECO:0000259" key="6">
    <source>
        <dbReference type="PROSITE" id="PS51914"/>
    </source>
</evidence>
<dbReference type="VEuPathDB" id="FungiDB:AeMF1_017564"/>
<dbReference type="InterPro" id="IPR044865">
    <property type="entry name" value="MRH_dom"/>
</dbReference>
<name>A0A6G0XFD8_9STRA</name>
<evidence type="ECO:0000256" key="1">
    <source>
        <dbReference type="ARBA" id="ARBA00004240"/>
    </source>
</evidence>
<feature type="signal peptide" evidence="5">
    <location>
        <begin position="1"/>
        <end position="20"/>
    </location>
</feature>
<proteinExistence type="predicted"/>
<keyword evidence="4" id="KW-1015">Disulfide bond</keyword>
<feature type="domain" description="MRH" evidence="6">
    <location>
        <begin position="256"/>
        <end position="396"/>
    </location>
</feature>
<gene>
    <name evidence="7" type="ORF">Ae201684_005413</name>
</gene>
<sequence length="445" mass="49535">MRSPVYLALAATFAAASASATTISIGDTSYVVRLHSSTPEALAYQSNDSGESLPKLTLTGEPMPMTSSNGKRYLCYIPESKGLKEDTEAKPKQSWLDVASEAARNLKPHCLPTVEPKLDGAFEICHGESISVSEIEGTAVKHDTKTQVGVLQADSRQLAFIDYEFRNADRYPEDKIVHDRVSKGEMVYTQAFGPERDDIKILVQYVCWNTSVTSPIGRRVPNLSSPSSIDHAISFLFGSRWFCLNNEAESINDVAVSGFFSPSFESDSCIRRTEGWWTYELCIGDRMSQFHREQNGELTAEFSLGTYNADANLASIKSRKSIVSEFLDDTYDKPQPAFEEVYEGGTPCDEVGRKRWTRVLMFCPTLKKQAPYIISIQESATCSYLLKVAVPSLCEHPYFAKEEQLRLELLSQTIHCVRATEPSKEAQNELTSATLSAKVSEKDEL</sequence>
<dbReference type="Pfam" id="PF07915">
    <property type="entry name" value="PRKCSH"/>
    <property type="match status" value="1"/>
</dbReference>
<dbReference type="AlphaFoldDB" id="A0A6G0XFD8"/>
<accession>A0A6G0XFD8</accession>